<dbReference type="Proteomes" id="UP000248889">
    <property type="component" value="Unassembled WGS sequence"/>
</dbReference>
<sequence>MSGHVTLTSTEPGAAVESAAALPTGAQRPAGGAAGVWARRGGRAAAVTVGLLVLVALTAPWLAALEGQDPNSFHDTLLNSATGGSPNGTFGGISAQHWLGVEPTTGRDLFARLVYGARVSLGVALGATLGQLLLGLLVGLAAGLADGRRGGRWVDALLSRVTDLALALPTFFFSIALLAVVPQSFPRPLLLGLILTGLGWAPIARIVRAETRVLREREYVAAAVLTGAGSWRIARREILPGLVAPVATYTAIVIPQNMVAEAGLSFLGLGVRPPTSSWGQMLSTSTTWFQVDPTYVLVPALTLLVCVLAFAGLGEALRVAFDPKSPVPAHTRRGRRKQAAGKKGEAR</sequence>
<dbReference type="InterPro" id="IPR000515">
    <property type="entry name" value="MetI-like"/>
</dbReference>
<evidence type="ECO:0000313" key="11">
    <source>
        <dbReference type="Proteomes" id="UP000248889"/>
    </source>
</evidence>
<dbReference type="EMBL" id="QKYN01000112">
    <property type="protein sequence ID" value="RAG82540.1"/>
    <property type="molecule type" value="Genomic_DNA"/>
</dbReference>
<dbReference type="InterPro" id="IPR050366">
    <property type="entry name" value="BP-dependent_transpt_permease"/>
</dbReference>
<organism evidence="10 11">
    <name type="scientific">Streptacidiphilus pinicola</name>
    <dbReference type="NCBI Taxonomy" id="2219663"/>
    <lineage>
        <taxon>Bacteria</taxon>
        <taxon>Bacillati</taxon>
        <taxon>Actinomycetota</taxon>
        <taxon>Actinomycetes</taxon>
        <taxon>Kitasatosporales</taxon>
        <taxon>Streptomycetaceae</taxon>
        <taxon>Streptacidiphilus</taxon>
    </lineage>
</organism>
<gene>
    <name evidence="10" type="ORF">DN069_27220</name>
</gene>
<evidence type="ECO:0000256" key="3">
    <source>
        <dbReference type="ARBA" id="ARBA00022475"/>
    </source>
</evidence>
<dbReference type="Gene3D" id="1.10.3720.10">
    <property type="entry name" value="MetI-like"/>
    <property type="match status" value="1"/>
</dbReference>
<keyword evidence="2 7" id="KW-0813">Transport</keyword>
<name>A0A2X0K5J0_9ACTN</name>
<feature type="transmembrane region" description="Helical" evidence="7">
    <location>
        <begin position="238"/>
        <end position="259"/>
    </location>
</feature>
<feature type="compositionally biased region" description="Basic residues" evidence="8">
    <location>
        <begin position="330"/>
        <end position="340"/>
    </location>
</feature>
<accession>A0A2X0K5J0</accession>
<evidence type="ECO:0000256" key="2">
    <source>
        <dbReference type="ARBA" id="ARBA00022448"/>
    </source>
</evidence>
<feature type="domain" description="ABC transmembrane type-1" evidence="9">
    <location>
        <begin position="117"/>
        <end position="314"/>
    </location>
</feature>
<feature type="transmembrane region" description="Helical" evidence="7">
    <location>
        <begin position="44"/>
        <end position="63"/>
    </location>
</feature>
<feature type="transmembrane region" description="Helical" evidence="7">
    <location>
        <begin position="164"/>
        <end position="183"/>
    </location>
</feature>
<proteinExistence type="inferred from homology"/>
<dbReference type="GO" id="GO:0005886">
    <property type="term" value="C:plasma membrane"/>
    <property type="evidence" value="ECO:0007669"/>
    <property type="project" value="UniProtKB-SubCell"/>
</dbReference>
<evidence type="ECO:0000259" key="9">
    <source>
        <dbReference type="PROSITE" id="PS50928"/>
    </source>
</evidence>
<dbReference type="CDD" id="cd06261">
    <property type="entry name" value="TM_PBP2"/>
    <property type="match status" value="1"/>
</dbReference>
<evidence type="ECO:0000313" key="10">
    <source>
        <dbReference type="EMBL" id="RAG82540.1"/>
    </source>
</evidence>
<evidence type="ECO:0000256" key="1">
    <source>
        <dbReference type="ARBA" id="ARBA00004651"/>
    </source>
</evidence>
<dbReference type="Pfam" id="PF00528">
    <property type="entry name" value="BPD_transp_1"/>
    <property type="match status" value="1"/>
</dbReference>
<dbReference type="PANTHER" id="PTHR43386:SF1">
    <property type="entry name" value="D,D-DIPEPTIDE TRANSPORT SYSTEM PERMEASE PROTEIN DDPC-RELATED"/>
    <property type="match status" value="1"/>
</dbReference>
<dbReference type="AlphaFoldDB" id="A0A2X0K5J0"/>
<dbReference type="SUPFAM" id="SSF161098">
    <property type="entry name" value="MetI-like"/>
    <property type="match status" value="1"/>
</dbReference>
<dbReference type="OrthoDB" id="9812701at2"/>
<dbReference type="PROSITE" id="PS50928">
    <property type="entry name" value="ABC_TM1"/>
    <property type="match status" value="1"/>
</dbReference>
<feature type="transmembrane region" description="Helical" evidence="7">
    <location>
        <begin position="119"/>
        <end position="144"/>
    </location>
</feature>
<reference evidence="10 11" key="1">
    <citation type="submission" date="2018-06" db="EMBL/GenBank/DDBJ databases">
        <title>Streptacidiphilus pinicola sp. nov., isolated from pine grove soil.</title>
        <authorList>
            <person name="Roh S.G."/>
            <person name="Park S."/>
            <person name="Kim M.-K."/>
            <person name="Yun B.-R."/>
            <person name="Park J."/>
            <person name="Kim M.J."/>
            <person name="Kim Y.S."/>
            <person name="Kim S.B."/>
        </authorList>
    </citation>
    <scope>NUCLEOTIDE SEQUENCE [LARGE SCALE GENOMIC DNA]</scope>
    <source>
        <strain evidence="10 11">MMS16-CNU450</strain>
    </source>
</reference>
<evidence type="ECO:0000256" key="6">
    <source>
        <dbReference type="ARBA" id="ARBA00023136"/>
    </source>
</evidence>
<evidence type="ECO:0000256" key="5">
    <source>
        <dbReference type="ARBA" id="ARBA00022989"/>
    </source>
</evidence>
<dbReference type="InterPro" id="IPR035906">
    <property type="entry name" value="MetI-like_sf"/>
</dbReference>
<dbReference type="GO" id="GO:0055085">
    <property type="term" value="P:transmembrane transport"/>
    <property type="evidence" value="ECO:0007669"/>
    <property type="project" value="InterPro"/>
</dbReference>
<feature type="transmembrane region" description="Helical" evidence="7">
    <location>
        <begin position="189"/>
        <end position="207"/>
    </location>
</feature>
<comment type="subcellular location">
    <subcellularLocation>
        <location evidence="1 7">Cell membrane</location>
        <topology evidence="1 7">Multi-pass membrane protein</topology>
    </subcellularLocation>
</comment>
<keyword evidence="3" id="KW-1003">Cell membrane</keyword>
<keyword evidence="6 7" id="KW-0472">Membrane</keyword>
<protein>
    <submittedName>
        <fullName evidence="10">ABC transporter permease</fullName>
    </submittedName>
</protein>
<keyword evidence="4 7" id="KW-0812">Transmembrane</keyword>
<feature type="region of interest" description="Disordered" evidence="8">
    <location>
        <begin position="326"/>
        <end position="347"/>
    </location>
</feature>
<evidence type="ECO:0000256" key="7">
    <source>
        <dbReference type="RuleBase" id="RU363032"/>
    </source>
</evidence>
<evidence type="ECO:0000256" key="8">
    <source>
        <dbReference type="SAM" id="MobiDB-lite"/>
    </source>
</evidence>
<evidence type="ECO:0000256" key="4">
    <source>
        <dbReference type="ARBA" id="ARBA00022692"/>
    </source>
</evidence>
<dbReference type="PANTHER" id="PTHR43386">
    <property type="entry name" value="OLIGOPEPTIDE TRANSPORT SYSTEM PERMEASE PROTEIN APPC"/>
    <property type="match status" value="1"/>
</dbReference>
<keyword evidence="5 7" id="KW-1133">Transmembrane helix</keyword>
<comment type="caution">
    <text evidence="10">The sequence shown here is derived from an EMBL/GenBank/DDBJ whole genome shotgun (WGS) entry which is preliminary data.</text>
</comment>
<comment type="similarity">
    <text evidence="7">Belongs to the binding-protein-dependent transport system permease family.</text>
</comment>
<feature type="transmembrane region" description="Helical" evidence="7">
    <location>
        <begin position="295"/>
        <end position="314"/>
    </location>
</feature>
<keyword evidence="11" id="KW-1185">Reference proteome</keyword>